<evidence type="ECO:0000313" key="2">
    <source>
        <dbReference type="Proteomes" id="UP001148629"/>
    </source>
</evidence>
<evidence type="ECO:0000313" key="1">
    <source>
        <dbReference type="EMBL" id="KAJ3527014.1"/>
    </source>
</evidence>
<organism evidence="1 2">
    <name type="scientific">Fusarium decemcellulare</name>
    <dbReference type="NCBI Taxonomy" id="57161"/>
    <lineage>
        <taxon>Eukaryota</taxon>
        <taxon>Fungi</taxon>
        <taxon>Dikarya</taxon>
        <taxon>Ascomycota</taxon>
        <taxon>Pezizomycotina</taxon>
        <taxon>Sordariomycetes</taxon>
        <taxon>Hypocreomycetidae</taxon>
        <taxon>Hypocreales</taxon>
        <taxon>Nectriaceae</taxon>
        <taxon>Fusarium</taxon>
        <taxon>Fusarium decemcellulare species complex</taxon>
    </lineage>
</organism>
<proteinExistence type="predicted"/>
<dbReference type="EMBL" id="JANRMS010001629">
    <property type="protein sequence ID" value="KAJ3527014.1"/>
    <property type="molecule type" value="Genomic_DNA"/>
</dbReference>
<name>A0ACC1RW72_9HYPO</name>
<dbReference type="Proteomes" id="UP001148629">
    <property type="component" value="Unassembled WGS sequence"/>
</dbReference>
<reference evidence="1" key="1">
    <citation type="submission" date="2022-08" db="EMBL/GenBank/DDBJ databases">
        <title>Genome Sequence of Fusarium decemcellulare.</title>
        <authorList>
            <person name="Buettner E."/>
        </authorList>
    </citation>
    <scope>NUCLEOTIDE SEQUENCE</scope>
    <source>
        <strain evidence="1">Babe19</strain>
    </source>
</reference>
<comment type="caution">
    <text evidence="1">The sequence shown here is derived from an EMBL/GenBank/DDBJ whole genome shotgun (WGS) entry which is preliminary data.</text>
</comment>
<sequence>MRPDPPWAVPPDEALGELHLYWPETVLYASQSTRQLQSPGRLTVDGANAGKDKATDHLDVHVLPASPIYKKRLGDAEFRVLHISAATDSDSPVHAVLEDHRTDDCPEYEAVSYCWGGEDGNSRRSHPIYLGDYWDILLQTNNCWSMLQYLRPRAGARPVWVDAVCINQEDHFEREIQVSMMGNIYRRCLRAIIYLGEDVVPPRGHVGAKNRTYPGRHDLSEFQNIIPTFLTDLKELFKLKYFQRVWVIQEVIQAPAAVIPAYGHHFMVGPQTPDRMRSTDWNDTNAPWMQHICTGEAKSDLLRLLQQTRASQATDPRDKVFGLLGFALRTQNLRPDYSISSLHTYIGTITHLLLNDHFIGLLTGASGHLAGPKFPSWLPNWNLLDMGARLLLISDYYKHVPSRQFDRLPFGKLVADLDPECQTLLNKTCVASIDYHPDFMASALWSTDKPSIDPSTLELSVSLIHLCQFTSPIVQVHQYTFGQPCRVFEIETANSRLYVCTSDIPLDSIVEPGRNELFLLTEPKHPTLLLVMRYLPENGKYRLLKCCFCFDVFLSRTPSRRPRFMQVDPNSPKPPRTRNKKGPSVSILGRTVHKALTEVAEGLEKLSNQSRETLTKMQAFAGQHRLDQEGIITAVLAVFRKLVSDPGTGFLDSYVDFLLQCCPDCSAKAEGETVYMTISPKTWAVIHGALNWNNESVKVEFFSPLNIGRLNPWTWHETSLHPETYAEGSAARRHMKLLDSFFFESNFGHLACMGADVMSTDLVMKLSAQSLREWLEKSPYFELVFSLRTCGRIVDQDETVLTTEEPRDEYRSICYYNWPDSFLVDGQSPGRIRRVTIV</sequence>
<protein>
    <submittedName>
        <fullName evidence="1">Uncharacterized protein</fullName>
    </submittedName>
</protein>
<gene>
    <name evidence="1" type="ORF">NM208_g10915</name>
</gene>
<accession>A0ACC1RW72</accession>
<keyword evidence="2" id="KW-1185">Reference proteome</keyword>